<dbReference type="Proteomes" id="UP000314294">
    <property type="component" value="Unassembled WGS sequence"/>
</dbReference>
<organism evidence="2 3">
    <name type="scientific">Liparis tanakae</name>
    <name type="common">Tanaka's snailfish</name>
    <dbReference type="NCBI Taxonomy" id="230148"/>
    <lineage>
        <taxon>Eukaryota</taxon>
        <taxon>Metazoa</taxon>
        <taxon>Chordata</taxon>
        <taxon>Craniata</taxon>
        <taxon>Vertebrata</taxon>
        <taxon>Euteleostomi</taxon>
        <taxon>Actinopterygii</taxon>
        <taxon>Neopterygii</taxon>
        <taxon>Teleostei</taxon>
        <taxon>Neoteleostei</taxon>
        <taxon>Acanthomorphata</taxon>
        <taxon>Eupercaria</taxon>
        <taxon>Perciformes</taxon>
        <taxon>Cottioidei</taxon>
        <taxon>Cottales</taxon>
        <taxon>Liparidae</taxon>
        <taxon>Liparis</taxon>
    </lineage>
</organism>
<keyword evidence="3" id="KW-1185">Reference proteome</keyword>
<protein>
    <submittedName>
        <fullName evidence="2">Uncharacterized protein</fullName>
    </submittedName>
</protein>
<name>A0A4Z2I804_9TELE</name>
<proteinExistence type="predicted"/>
<feature type="compositionally biased region" description="Basic and acidic residues" evidence="1">
    <location>
        <begin position="59"/>
        <end position="90"/>
    </location>
</feature>
<evidence type="ECO:0000313" key="3">
    <source>
        <dbReference type="Proteomes" id="UP000314294"/>
    </source>
</evidence>
<accession>A0A4Z2I804</accession>
<gene>
    <name evidence="2" type="ORF">EYF80_016264</name>
</gene>
<feature type="region of interest" description="Disordered" evidence="1">
    <location>
        <begin position="1"/>
        <end position="119"/>
    </location>
</feature>
<sequence>MQRELAAFSGDVQLPRWGLTGPGMGRRGGPPSLLINQGRQRRESVNSKAPDAPSPSGLKMDRKNELERERARGGKTDEHIGRGGDRRGQKDTGGGGGSMPVGQDPPDGLKEQSSNLGLL</sequence>
<reference evidence="2 3" key="1">
    <citation type="submission" date="2019-03" db="EMBL/GenBank/DDBJ databases">
        <title>First draft genome of Liparis tanakae, snailfish: a comprehensive survey of snailfish specific genes.</title>
        <authorList>
            <person name="Kim W."/>
            <person name="Song I."/>
            <person name="Jeong J.-H."/>
            <person name="Kim D."/>
            <person name="Kim S."/>
            <person name="Ryu S."/>
            <person name="Song J.Y."/>
            <person name="Lee S.K."/>
        </authorList>
    </citation>
    <scope>NUCLEOTIDE SEQUENCE [LARGE SCALE GENOMIC DNA]</scope>
    <source>
        <tissue evidence="2">Muscle</tissue>
    </source>
</reference>
<comment type="caution">
    <text evidence="2">The sequence shown here is derived from an EMBL/GenBank/DDBJ whole genome shotgun (WGS) entry which is preliminary data.</text>
</comment>
<evidence type="ECO:0000313" key="2">
    <source>
        <dbReference type="EMBL" id="TNN73474.1"/>
    </source>
</evidence>
<dbReference type="AlphaFoldDB" id="A0A4Z2I804"/>
<dbReference type="EMBL" id="SRLO01000124">
    <property type="protein sequence ID" value="TNN73474.1"/>
    <property type="molecule type" value="Genomic_DNA"/>
</dbReference>
<evidence type="ECO:0000256" key="1">
    <source>
        <dbReference type="SAM" id="MobiDB-lite"/>
    </source>
</evidence>